<name>A0A7X2Z0A7_9BACL</name>
<dbReference type="OrthoDB" id="2623888at2"/>
<dbReference type="Pfam" id="PF00550">
    <property type="entry name" value="PP-binding"/>
    <property type="match status" value="1"/>
</dbReference>
<evidence type="ECO:0000259" key="1">
    <source>
        <dbReference type="PROSITE" id="PS50075"/>
    </source>
</evidence>
<evidence type="ECO:0000313" key="3">
    <source>
        <dbReference type="Proteomes" id="UP000447876"/>
    </source>
</evidence>
<dbReference type="InterPro" id="IPR009081">
    <property type="entry name" value="PP-bd_ACP"/>
</dbReference>
<sequence length="78" mass="9026">MDMRRIVLELIEKVLESQNSLNPDENLVDQGLDSIKTIQFIVQLEEKIGITIADDDLLMENFDRIEKIISLIDKNLVK</sequence>
<dbReference type="SUPFAM" id="SSF47336">
    <property type="entry name" value="ACP-like"/>
    <property type="match status" value="1"/>
</dbReference>
<dbReference type="EMBL" id="WNZW01000002">
    <property type="protein sequence ID" value="MUG45272.1"/>
    <property type="molecule type" value="Genomic_DNA"/>
</dbReference>
<dbReference type="PROSITE" id="PS50075">
    <property type="entry name" value="CARRIER"/>
    <property type="match status" value="1"/>
</dbReference>
<gene>
    <name evidence="2" type="ORF">GNP95_09700</name>
</gene>
<dbReference type="Proteomes" id="UP000447876">
    <property type="component" value="Unassembled WGS sequence"/>
</dbReference>
<dbReference type="Gene3D" id="1.10.1200.10">
    <property type="entry name" value="ACP-like"/>
    <property type="match status" value="1"/>
</dbReference>
<dbReference type="AlphaFoldDB" id="A0A7X2Z0A7"/>
<reference evidence="2 3" key="1">
    <citation type="submission" date="2019-11" db="EMBL/GenBank/DDBJ databases">
        <title>Draft genome sequences of five Paenibacillus species of dairy origin.</title>
        <authorList>
            <person name="Olajide A.M."/>
            <person name="Chen S."/>
            <person name="Lapointe G."/>
        </authorList>
    </citation>
    <scope>NUCLEOTIDE SEQUENCE [LARGE SCALE GENOMIC DNA]</scope>
    <source>
        <strain evidence="2 3">12CR55</strain>
    </source>
</reference>
<protein>
    <recommendedName>
        <fullName evidence="1">Carrier domain-containing protein</fullName>
    </recommendedName>
</protein>
<comment type="caution">
    <text evidence="2">The sequence shown here is derived from an EMBL/GenBank/DDBJ whole genome shotgun (WGS) entry which is preliminary data.</text>
</comment>
<evidence type="ECO:0000313" key="2">
    <source>
        <dbReference type="EMBL" id="MUG45272.1"/>
    </source>
</evidence>
<organism evidence="2 3">
    <name type="scientific">Paenibacillus woosongensis</name>
    <dbReference type="NCBI Taxonomy" id="307580"/>
    <lineage>
        <taxon>Bacteria</taxon>
        <taxon>Bacillati</taxon>
        <taxon>Bacillota</taxon>
        <taxon>Bacilli</taxon>
        <taxon>Bacillales</taxon>
        <taxon>Paenibacillaceae</taxon>
        <taxon>Paenibacillus</taxon>
    </lineage>
</organism>
<proteinExistence type="predicted"/>
<dbReference type="InterPro" id="IPR036736">
    <property type="entry name" value="ACP-like_sf"/>
</dbReference>
<accession>A0A7X2Z0A7</accession>
<feature type="domain" description="Carrier" evidence="1">
    <location>
        <begin position="1"/>
        <end position="76"/>
    </location>
</feature>